<dbReference type="InterPro" id="IPR017871">
    <property type="entry name" value="ABC_transporter-like_CS"/>
</dbReference>
<protein>
    <submittedName>
        <fullName evidence="10">Ribose transport system ATP-binding protein</fullName>
    </submittedName>
</protein>
<keyword evidence="2" id="KW-1003">Cell membrane</keyword>
<dbReference type="PANTHER" id="PTHR43790">
    <property type="entry name" value="CARBOHYDRATE TRANSPORT ATP-BINDING PROTEIN MG119-RELATED"/>
    <property type="match status" value="1"/>
</dbReference>
<dbReference type="EMBL" id="JAVDXO010000001">
    <property type="protein sequence ID" value="MDR7305103.1"/>
    <property type="molecule type" value="Genomic_DNA"/>
</dbReference>
<dbReference type="PROSITE" id="PS00211">
    <property type="entry name" value="ABC_TRANSPORTER_1"/>
    <property type="match status" value="1"/>
</dbReference>
<feature type="domain" description="ABC transporter" evidence="9">
    <location>
        <begin position="5"/>
        <end position="242"/>
    </location>
</feature>
<dbReference type="Pfam" id="PF00005">
    <property type="entry name" value="ABC_tran"/>
    <property type="match status" value="2"/>
</dbReference>
<dbReference type="PANTHER" id="PTHR43790:SF3">
    <property type="entry name" value="D-ALLOSE IMPORT ATP-BINDING PROTEIN ALSA-RELATED"/>
    <property type="match status" value="1"/>
</dbReference>
<dbReference type="InterPro" id="IPR003439">
    <property type="entry name" value="ABC_transporter-like_ATP-bd"/>
</dbReference>
<evidence type="ECO:0000259" key="9">
    <source>
        <dbReference type="PROSITE" id="PS50893"/>
    </source>
</evidence>
<evidence type="ECO:0000256" key="1">
    <source>
        <dbReference type="ARBA" id="ARBA00022448"/>
    </source>
</evidence>
<evidence type="ECO:0000256" key="4">
    <source>
        <dbReference type="ARBA" id="ARBA00022737"/>
    </source>
</evidence>
<evidence type="ECO:0000256" key="2">
    <source>
        <dbReference type="ARBA" id="ARBA00022475"/>
    </source>
</evidence>
<dbReference type="SUPFAM" id="SSF52540">
    <property type="entry name" value="P-loop containing nucleoside triphosphate hydrolases"/>
    <property type="match status" value="2"/>
</dbReference>
<dbReference type="CDD" id="cd03216">
    <property type="entry name" value="ABC_Carb_Monos_I"/>
    <property type="match status" value="1"/>
</dbReference>
<reference evidence="10 11" key="1">
    <citation type="submission" date="2023-07" db="EMBL/GenBank/DDBJ databases">
        <title>Sorghum-associated microbial communities from plants grown in Nebraska, USA.</title>
        <authorList>
            <person name="Schachtman D."/>
        </authorList>
    </citation>
    <scope>NUCLEOTIDE SEQUENCE [LARGE SCALE GENOMIC DNA]</scope>
    <source>
        <strain evidence="10 11">BE308</strain>
    </source>
</reference>
<dbReference type="InterPro" id="IPR003593">
    <property type="entry name" value="AAA+_ATPase"/>
</dbReference>
<organism evidence="10 11">
    <name type="scientific">Rhodoferax saidenbachensis</name>
    <dbReference type="NCBI Taxonomy" id="1484693"/>
    <lineage>
        <taxon>Bacteria</taxon>
        <taxon>Pseudomonadati</taxon>
        <taxon>Pseudomonadota</taxon>
        <taxon>Betaproteobacteria</taxon>
        <taxon>Burkholderiales</taxon>
        <taxon>Comamonadaceae</taxon>
        <taxon>Rhodoferax</taxon>
    </lineage>
</organism>
<keyword evidence="3" id="KW-0762">Sugar transport</keyword>
<gene>
    <name evidence="10" type="ORF">J2X15_000369</name>
</gene>
<keyword evidence="8" id="KW-0472">Membrane</keyword>
<evidence type="ECO:0000313" key="11">
    <source>
        <dbReference type="Proteomes" id="UP001268089"/>
    </source>
</evidence>
<evidence type="ECO:0000313" key="10">
    <source>
        <dbReference type="EMBL" id="MDR7305103.1"/>
    </source>
</evidence>
<dbReference type="SMART" id="SM00382">
    <property type="entry name" value="AAA"/>
    <property type="match status" value="2"/>
</dbReference>
<evidence type="ECO:0000256" key="6">
    <source>
        <dbReference type="ARBA" id="ARBA00022840"/>
    </source>
</evidence>
<dbReference type="InterPro" id="IPR027417">
    <property type="entry name" value="P-loop_NTPase"/>
</dbReference>
<dbReference type="Gene3D" id="3.40.50.300">
    <property type="entry name" value="P-loop containing nucleotide triphosphate hydrolases"/>
    <property type="match status" value="2"/>
</dbReference>
<evidence type="ECO:0000256" key="7">
    <source>
        <dbReference type="ARBA" id="ARBA00022967"/>
    </source>
</evidence>
<proteinExistence type="predicted"/>
<dbReference type="InterPro" id="IPR050107">
    <property type="entry name" value="ABC_carbohydrate_import_ATPase"/>
</dbReference>
<dbReference type="PROSITE" id="PS50893">
    <property type="entry name" value="ABC_TRANSPORTER_2"/>
    <property type="match status" value="2"/>
</dbReference>
<evidence type="ECO:0000256" key="3">
    <source>
        <dbReference type="ARBA" id="ARBA00022597"/>
    </source>
</evidence>
<keyword evidence="7" id="KW-1278">Translocase</keyword>
<accession>A0ABU1ZIA6</accession>
<dbReference type="Proteomes" id="UP001268089">
    <property type="component" value="Unassembled WGS sequence"/>
</dbReference>
<dbReference type="CDD" id="cd03215">
    <property type="entry name" value="ABC_Carb_Monos_II"/>
    <property type="match status" value="1"/>
</dbReference>
<keyword evidence="11" id="KW-1185">Reference proteome</keyword>
<keyword evidence="4" id="KW-0677">Repeat</keyword>
<keyword evidence="6 10" id="KW-0067">ATP-binding</keyword>
<dbReference type="RefSeq" id="WP_310338925.1">
    <property type="nucleotide sequence ID" value="NZ_JAVDXO010000001.1"/>
</dbReference>
<feature type="domain" description="ABC transporter" evidence="9">
    <location>
        <begin position="240"/>
        <end position="497"/>
    </location>
</feature>
<name>A0ABU1ZIA6_9BURK</name>
<keyword evidence="5" id="KW-0547">Nucleotide-binding</keyword>
<keyword evidence="1" id="KW-0813">Transport</keyword>
<evidence type="ECO:0000256" key="5">
    <source>
        <dbReference type="ARBA" id="ARBA00022741"/>
    </source>
</evidence>
<sequence>MTPLVSVQNLSKSFPGVKALDGVRFDLMPGEVHALMGENGAGKSTLMKILAGVYRKDSGEVLLDGKPVEIDSPAHAQSLAIGIIHQELHLMGHLTAAQNIYLGREPRKAAGLFLDEEQLNRDAQALFDRMHLALAPTTPIGELTVARQQMVEIAKALSHKSRVLIMDEPTAALNNAEIEDLFRIIRQLKDEGVGIVYISHKMDEIQRIADRITVMRDGAYIATVPAVTPMQEVIAMMVGRKLEQAEKTIPDTSGNEVLLEVRGLNRGRAIRDVNFSVRRGEILGFAGLMGAGRTEVARAVFGADPIESGEVRVRGQVIRLTSPQDAVQAGIGYLSEDRKHFGLATGMDVESNITLPSLKRWLKWGVFLNRPAIRTVSQQMVEKLRIKTPSLTQTAKLLSGGNQQKVVIAKWLVQDCEVLIFDEPTRGIDVGAKSEIYKLLNDLAAQGRAIVVISSELPEVLQLSHRVLVMCEGRITGEVRGDEATQEQLMALATRREIDNPAAVVH</sequence>
<dbReference type="GO" id="GO:0005524">
    <property type="term" value="F:ATP binding"/>
    <property type="evidence" value="ECO:0007669"/>
    <property type="project" value="UniProtKB-KW"/>
</dbReference>
<evidence type="ECO:0000256" key="8">
    <source>
        <dbReference type="ARBA" id="ARBA00023136"/>
    </source>
</evidence>
<comment type="caution">
    <text evidence="10">The sequence shown here is derived from an EMBL/GenBank/DDBJ whole genome shotgun (WGS) entry which is preliminary data.</text>
</comment>